<feature type="region of interest" description="Disordered" evidence="1">
    <location>
        <begin position="43"/>
        <end position="83"/>
    </location>
</feature>
<evidence type="ECO:0000256" key="1">
    <source>
        <dbReference type="SAM" id="MobiDB-lite"/>
    </source>
</evidence>
<evidence type="ECO:0000313" key="3">
    <source>
        <dbReference type="Proteomes" id="UP001162483"/>
    </source>
</evidence>
<evidence type="ECO:0000313" key="2">
    <source>
        <dbReference type="EMBL" id="CAI9586309.1"/>
    </source>
</evidence>
<sequence length="83" mass="9005">MPPCGSDLLLLTWRVTRPFSARCFVPHRPHGYRLGLSDLAPVHSSTLTPQGPLSSSSTTSGYTQGPRPGLGLLQVHPHHQGPW</sequence>
<dbReference type="Proteomes" id="UP001162483">
    <property type="component" value="Unassembled WGS sequence"/>
</dbReference>
<comment type="caution">
    <text evidence="2">The sequence shown here is derived from an EMBL/GenBank/DDBJ whole genome shotgun (WGS) entry which is preliminary data.</text>
</comment>
<reference evidence="2" key="1">
    <citation type="submission" date="2023-05" db="EMBL/GenBank/DDBJ databases">
        <authorList>
            <person name="Stuckert A."/>
        </authorList>
    </citation>
    <scope>NUCLEOTIDE SEQUENCE</scope>
</reference>
<protein>
    <submittedName>
        <fullName evidence="2">Uncharacterized protein</fullName>
    </submittedName>
</protein>
<dbReference type="EMBL" id="CATNWA010015742">
    <property type="protein sequence ID" value="CAI9586309.1"/>
    <property type="molecule type" value="Genomic_DNA"/>
</dbReference>
<proteinExistence type="predicted"/>
<keyword evidence="3" id="KW-1185">Reference proteome</keyword>
<accession>A0ABN9EQ13</accession>
<feature type="compositionally biased region" description="Low complexity" evidence="1">
    <location>
        <begin position="44"/>
        <end position="66"/>
    </location>
</feature>
<organism evidence="2 3">
    <name type="scientific">Staurois parvus</name>
    <dbReference type="NCBI Taxonomy" id="386267"/>
    <lineage>
        <taxon>Eukaryota</taxon>
        <taxon>Metazoa</taxon>
        <taxon>Chordata</taxon>
        <taxon>Craniata</taxon>
        <taxon>Vertebrata</taxon>
        <taxon>Euteleostomi</taxon>
        <taxon>Amphibia</taxon>
        <taxon>Batrachia</taxon>
        <taxon>Anura</taxon>
        <taxon>Neobatrachia</taxon>
        <taxon>Ranoidea</taxon>
        <taxon>Ranidae</taxon>
        <taxon>Staurois</taxon>
    </lineage>
</organism>
<gene>
    <name evidence="2" type="ORF">SPARVUS_LOCUS10346684</name>
</gene>
<name>A0ABN9EQ13_9NEOB</name>